<protein>
    <recommendedName>
        <fullName evidence="3">DUF1772 domain-containing protein</fullName>
    </recommendedName>
</protein>
<dbReference type="EMBL" id="HBGO01015139">
    <property type="protein sequence ID" value="CAD9336253.1"/>
    <property type="molecule type" value="Transcribed_RNA"/>
</dbReference>
<organism evidence="2">
    <name type="scientific">Trieres chinensis</name>
    <name type="common">Marine centric diatom</name>
    <name type="synonym">Odontella sinensis</name>
    <dbReference type="NCBI Taxonomy" id="1514140"/>
    <lineage>
        <taxon>Eukaryota</taxon>
        <taxon>Sar</taxon>
        <taxon>Stramenopiles</taxon>
        <taxon>Ochrophyta</taxon>
        <taxon>Bacillariophyta</taxon>
        <taxon>Mediophyceae</taxon>
        <taxon>Biddulphiophycidae</taxon>
        <taxon>Eupodiscales</taxon>
        <taxon>Parodontellaceae</taxon>
        <taxon>Trieres</taxon>
    </lineage>
</organism>
<feature type="transmembrane region" description="Helical" evidence="1">
    <location>
        <begin position="225"/>
        <end position="243"/>
    </location>
</feature>
<keyword evidence="1" id="KW-1133">Transmembrane helix</keyword>
<dbReference type="InterPro" id="IPR013901">
    <property type="entry name" value="Anthrone_oxy"/>
</dbReference>
<reference evidence="2" key="1">
    <citation type="submission" date="2021-01" db="EMBL/GenBank/DDBJ databases">
        <authorList>
            <person name="Corre E."/>
            <person name="Pelletier E."/>
            <person name="Niang G."/>
            <person name="Scheremetjew M."/>
            <person name="Finn R."/>
            <person name="Kale V."/>
            <person name="Holt S."/>
            <person name="Cochrane G."/>
            <person name="Meng A."/>
            <person name="Brown T."/>
            <person name="Cohen L."/>
        </authorList>
    </citation>
    <scope>NUCLEOTIDE SEQUENCE</scope>
    <source>
        <strain evidence="2">Grunow 1884</strain>
    </source>
</reference>
<name>A0A7S1ZEH4_TRICV</name>
<feature type="transmembrane region" description="Helical" evidence="1">
    <location>
        <begin position="137"/>
        <end position="157"/>
    </location>
</feature>
<evidence type="ECO:0000313" key="2">
    <source>
        <dbReference type="EMBL" id="CAD9336253.1"/>
    </source>
</evidence>
<proteinExistence type="predicted"/>
<dbReference type="AlphaFoldDB" id="A0A7S1ZEH4"/>
<sequence>MFGFWNFLVVRDRQGQLPISHRSHSQPHHHLATTKKQDKMVLGKHKFHNTNNLISYQKSSNQAPLSNQNLNTFHAMSNLSKVFEISLLVATYTTATVFGMMLIFAIVVMLGIANLSDANFLGAFKAIDTVIQTSQPVFFLFWVGSVLAQLVTMGLGFAELDKKGFKLPLLVIGTLLYILGQFATARYNIPLNNRLQDLDLDDMDSFSLNTERVYFEANWNRANVFRTWMFGFTAALNAVLLLLTNSTL</sequence>
<accession>A0A7S1ZEH4</accession>
<evidence type="ECO:0008006" key="3">
    <source>
        <dbReference type="Google" id="ProtNLM"/>
    </source>
</evidence>
<keyword evidence="1" id="KW-0472">Membrane</keyword>
<feature type="transmembrane region" description="Helical" evidence="1">
    <location>
        <begin position="169"/>
        <end position="189"/>
    </location>
</feature>
<feature type="transmembrane region" description="Helical" evidence="1">
    <location>
        <begin position="85"/>
        <end position="112"/>
    </location>
</feature>
<evidence type="ECO:0000256" key="1">
    <source>
        <dbReference type="SAM" id="Phobius"/>
    </source>
</evidence>
<gene>
    <name evidence="2" type="ORF">OSIN01602_LOCUS8554</name>
</gene>
<keyword evidence="1" id="KW-0812">Transmembrane</keyword>
<dbReference type="Pfam" id="PF08592">
    <property type="entry name" value="Anthrone_oxy"/>
    <property type="match status" value="1"/>
</dbReference>